<dbReference type="EMBL" id="BRPK01000001">
    <property type="protein sequence ID" value="GLB34153.1"/>
    <property type="molecule type" value="Genomic_DNA"/>
</dbReference>
<feature type="region of interest" description="Disordered" evidence="1">
    <location>
        <begin position="1"/>
        <end position="130"/>
    </location>
</feature>
<reference evidence="2" key="1">
    <citation type="submission" date="2022-07" db="EMBL/GenBank/DDBJ databases">
        <title>The genome of Lyophyllum shimeji provides insight into the initial evolution of ectomycorrhizal fungal genome.</title>
        <authorList>
            <person name="Kobayashi Y."/>
            <person name="Shibata T."/>
            <person name="Hirakawa H."/>
            <person name="Shigenobu S."/>
            <person name="Nishiyama T."/>
            <person name="Yamada A."/>
            <person name="Hasebe M."/>
            <person name="Kawaguchi M."/>
        </authorList>
    </citation>
    <scope>NUCLEOTIDE SEQUENCE</scope>
    <source>
        <strain evidence="2">AT787</strain>
    </source>
</reference>
<protein>
    <submittedName>
        <fullName evidence="2">Uncharacterized protein</fullName>
    </submittedName>
</protein>
<comment type="caution">
    <text evidence="2">The sequence shown here is derived from an EMBL/GenBank/DDBJ whole genome shotgun (WGS) entry which is preliminary data.</text>
</comment>
<gene>
    <name evidence="2" type="ORF">LshimejAT787_0110370</name>
</gene>
<name>A0A9P3PE12_LYOSH</name>
<dbReference type="AlphaFoldDB" id="A0A9P3PE12"/>
<feature type="compositionally biased region" description="Basic and acidic residues" evidence="1">
    <location>
        <begin position="43"/>
        <end position="57"/>
    </location>
</feature>
<accession>A0A9P3PE12</accession>
<sequence length="877" mass="98134">MPRRAVGQRTRARNRQEAQTAQNDSLAAFLASRKRPLSPEADLDVHERRARQRREDTPESEEDDLVQGSYDEPALAGSITNENHFTTPRDDQSAPHENQPPLPDRNPAQAFDRENNDPLAMPVPPEDTTTLGLDAKIDELRITAEFIESLKKATLDKSNMRKEDIQRLRNAPSELPDYVTDRHFLKALRCFLATTNASEATYNGVRAANLECYPDDPFLSFDQVKRRLETITGVSPILHDMCIDSCVGFTGPFEVLDACPKCSQPRYHPGTTKGRRQFPTIPIGPIVQALYGSEETAAMMHYLENMTEKILKCADENGGQINEYTDTACGKDSLNAWRTGKIKKGDIAIQISLDGAQLYRDKESDCWMYTKRFVIPGSFFGGPGKPKHYDSVMHPALYHIAALQNEGLRYWDASIKSYIARSTPFVLLATADGPAMTSMTGMVGHNGKFGCRLYCGLPGRRRDGDGHYFPLLQKPDNYSVAGCDHPDVTFKDLAQYRENCDTRYQANLRQLIAAENPSQYNNLRLSTGLCKQTLFSGLRHAIGIPNIFVMDLMHLTALNDPDLLLGLWRGTIKCYRPDTKDSWDWKVLVGKVWEAHGKTVAMATPYLPSSFGRVPRNPAEKINSGYKAWEYLLYLFGLGPALFHSVLPEKYWLNFCKLARGIQLLYQTKLSVDHIKEGHRLLCEFYLEFENLYIQRRADRIHFLRHSVHLLPHIGPETIRAGPLSCYAQWTMETAIGNLGDEIRQDKDPYANIAQRGVLRAQINSITSMMPTVLPSEDKSTQVPHGGKNLGNGYVLFMYSTRAASGSRPLIPPASAGLRTSPAGLRAHPAGLLVPPPSDPGFAAHRCATSAAHYYTVFTRQGLLRLVLFGSPLASFV</sequence>
<evidence type="ECO:0000313" key="2">
    <source>
        <dbReference type="EMBL" id="GLB34153.1"/>
    </source>
</evidence>
<keyword evidence="3" id="KW-1185">Reference proteome</keyword>
<organism evidence="2 3">
    <name type="scientific">Lyophyllum shimeji</name>
    <name type="common">Hon-shimeji</name>
    <name type="synonym">Tricholoma shimeji</name>
    <dbReference type="NCBI Taxonomy" id="47721"/>
    <lineage>
        <taxon>Eukaryota</taxon>
        <taxon>Fungi</taxon>
        <taxon>Dikarya</taxon>
        <taxon>Basidiomycota</taxon>
        <taxon>Agaricomycotina</taxon>
        <taxon>Agaricomycetes</taxon>
        <taxon>Agaricomycetidae</taxon>
        <taxon>Agaricales</taxon>
        <taxon>Tricholomatineae</taxon>
        <taxon>Lyophyllaceae</taxon>
        <taxon>Lyophyllum</taxon>
    </lineage>
</organism>
<dbReference type="Proteomes" id="UP001063166">
    <property type="component" value="Unassembled WGS sequence"/>
</dbReference>
<dbReference type="OrthoDB" id="2669721at2759"/>
<evidence type="ECO:0000256" key="1">
    <source>
        <dbReference type="SAM" id="MobiDB-lite"/>
    </source>
</evidence>
<evidence type="ECO:0000313" key="3">
    <source>
        <dbReference type="Proteomes" id="UP001063166"/>
    </source>
</evidence>
<proteinExistence type="predicted"/>